<name>F9RXQ9_9VIBR</name>
<organism evidence="1 2">
    <name type="scientific">Vibrio ichthyoenteri ATCC 700023</name>
    <dbReference type="NCBI Taxonomy" id="870968"/>
    <lineage>
        <taxon>Bacteria</taxon>
        <taxon>Pseudomonadati</taxon>
        <taxon>Pseudomonadota</taxon>
        <taxon>Gammaproteobacteria</taxon>
        <taxon>Vibrionales</taxon>
        <taxon>Vibrionaceae</taxon>
        <taxon>Vibrio</taxon>
    </lineage>
</organism>
<evidence type="ECO:0000313" key="1">
    <source>
        <dbReference type="EMBL" id="EGU47632.1"/>
    </source>
</evidence>
<dbReference type="RefSeq" id="WP_006710654.1">
    <property type="nucleotide sequence ID" value="NZ_AFWF01000019.1"/>
</dbReference>
<dbReference type="PROSITE" id="PS51257">
    <property type="entry name" value="PROKAR_LIPOPROTEIN"/>
    <property type="match status" value="1"/>
</dbReference>
<keyword evidence="1" id="KW-0449">Lipoprotein</keyword>
<sequence length="277" mass="33124">MRCWVIWLAICLSLSGCGTKLVYENLDWLTIRYVEEFVELDREQQSHLSEAINNASEWHRSDEIPAYIEELDQLLLISPDQFSLEQFYLHEERLRGFSVRLLDEFFPAITALVAKMSDEQVEQFMDTLRVRHIKFKQQKQIDDKSEWTERYQNRISENLSDWVGPLTPLQQTFVEQWASELLVTTPLWFEYQTQLRVELVNIFSHRQNTEQLPILLRQLLYTPEQFYSAELAARITHNSDIGRAYLIKIINVMTEKQTLYFRQEVQDWRDILAQIVR</sequence>
<gene>
    <name evidence="1" type="ORF">VII00023_14111</name>
</gene>
<dbReference type="OrthoDB" id="5767052at2"/>
<dbReference type="Pfam" id="PF19795">
    <property type="entry name" value="DUF6279"/>
    <property type="match status" value="1"/>
</dbReference>
<comment type="caution">
    <text evidence="1">The sequence shown here is derived from an EMBL/GenBank/DDBJ whole genome shotgun (WGS) entry which is preliminary data.</text>
</comment>
<dbReference type="AlphaFoldDB" id="F9RXQ9"/>
<accession>F9RXQ9</accession>
<evidence type="ECO:0000313" key="2">
    <source>
        <dbReference type="Proteomes" id="UP000004605"/>
    </source>
</evidence>
<reference evidence="1 2" key="1">
    <citation type="journal article" date="2012" name="Int. J. Syst. Evol. Microbiol.">
        <title>Vibrio caribbeanicus sp. nov., isolated from the marine sponge Scleritoderma cyanea.</title>
        <authorList>
            <person name="Hoffmann M."/>
            <person name="Monday S.R."/>
            <person name="Allard M.W."/>
            <person name="Strain E.A."/>
            <person name="Whittaker P."/>
            <person name="Naum M."/>
            <person name="McCarthy P.J."/>
            <person name="Lopez J.V."/>
            <person name="Fischer M."/>
            <person name="Brown E.W."/>
        </authorList>
    </citation>
    <scope>NUCLEOTIDE SEQUENCE [LARGE SCALE GENOMIC DNA]</scope>
    <source>
        <strain evidence="1 2">ATCC 700023</strain>
    </source>
</reference>
<dbReference type="Proteomes" id="UP000004605">
    <property type="component" value="Unassembled WGS sequence"/>
</dbReference>
<dbReference type="InterPro" id="IPR016875">
    <property type="entry name" value="UCP028200"/>
</dbReference>
<protein>
    <submittedName>
        <fullName evidence="1">Putative lipoprotein</fullName>
    </submittedName>
</protein>
<dbReference type="PIRSF" id="PIRSF028200">
    <property type="entry name" value="UCP028200"/>
    <property type="match status" value="1"/>
</dbReference>
<proteinExistence type="predicted"/>
<keyword evidence="2" id="KW-1185">Reference proteome</keyword>
<dbReference type="EMBL" id="AFWF01000019">
    <property type="protein sequence ID" value="EGU47632.1"/>
    <property type="molecule type" value="Genomic_DNA"/>
</dbReference>